<feature type="transmembrane region" description="Helical" evidence="1">
    <location>
        <begin position="12"/>
        <end position="33"/>
    </location>
</feature>
<sequence length="113" mass="13910">MPKKLEITNILNIISLVLPVILILLSTFLSPYGYTNLEETWEKLWQFYLMFYIFLFFIYLSIFFRQDKKSFGKIKYRFQFWFIGLFFSFFSQIVAKLVWDFAFFINYLVKVRL</sequence>
<keyword evidence="1" id="KW-0472">Membrane</keyword>
<name>A0A1F7X8G8_9BACT</name>
<organism evidence="2 3">
    <name type="scientific">Candidatus Woesebacteria bacterium RBG_16_34_12</name>
    <dbReference type="NCBI Taxonomy" id="1802480"/>
    <lineage>
        <taxon>Bacteria</taxon>
        <taxon>Candidatus Woeseibacteriota</taxon>
    </lineage>
</organism>
<keyword evidence="1" id="KW-1133">Transmembrane helix</keyword>
<comment type="caution">
    <text evidence="2">The sequence shown here is derived from an EMBL/GenBank/DDBJ whole genome shotgun (WGS) entry which is preliminary data.</text>
</comment>
<evidence type="ECO:0000313" key="2">
    <source>
        <dbReference type="EMBL" id="OGM11307.1"/>
    </source>
</evidence>
<proteinExistence type="predicted"/>
<gene>
    <name evidence="2" type="ORF">A2Z22_05155</name>
</gene>
<reference evidence="2 3" key="1">
    <citation type="journal article" date="2016" name="Nat. Commun.">
        <title>Thousands of microbial genomes shed light on interconnected biogeochemical processes in an aquifer system.</title>
        <authorList>
            <person name="Anantharaman K."/>
            <person name="Brown C.T."/>
            <person name="Hug L.A."/>
            <person name="Sharon I."/>
            <person name="Castelle C.J."/>
            <person name="Probst A.J."/>
            <person name="Thomas B.C."/>
            <person name="Singh A."/>
            <person name="Wilkins M.J."/>
            <person name="Karaoz U."/>
            <person name="Brodie E.L."/>
            <person name="Williams K.H."/>
            <person name="Hubbard S.S."/>
            <person name="Banfield J.F."/>
        </authorList>
    </citation>
    <scope>NUCLEOTIDE SEQUENCE [LARGE SCALE GENOMIC DNA]</scope>
</reference>
<feature type="transmembrane region" description="Helical" evidence="1">
    <location>
        <begin position="76"/>
        <end position="99"/>
    </location>
</feature>
<protein>
    <submittedName>
        <fullName evidence="2">Uncharacterized protein</fullName>
    </submittedName>
</protein>
<evidence type="ECO:0000313" key="3">
    <source>
        <dbReference type="Proteomes" id="UP000177053"/>
    </source>
</evidence>
<dbReference type="AlphaFoldDB" id="A0A1F7X8G8"/>
<accession>A0A1F7X8G8</accession>
<dbReference type="EMBL" id="MGFS01000021">
    <property type="protein sequence ID" value="OGM11307.1"/>
    <property type="molecule type" value="Genomic_DNA"/>
</dbReference>
<feature type="transmembrane region" description="Helical" evidence="1">
    <location>
        <begin position="45"/>
        <end position="64"/>
    </location>
</feature>
<keyword evidence="1" id="KW-0812">Transmembrane</keyword>
<evidence type="ECO:0000256" key="1">
    <source>
        <dbReference type="SAM" id="Phobius"/>
    </source>
</evidence>
<dbReference type="Proteomes" id="UP000177053">
    <property type="component" value="Unassembled WGS sequence"/>
</dbReference>